<dbReference type="SUPFAM" id="SSF116842">
    <property type="entry name" value="XseB-like"/>
    <property type="match status" value="1"/>
</dbReference>
<comment type="catalytic activity">
    <reaction evidence="6">
        <text>Exonucleolytic cleavage in either 5'- to 3'- or 3'- to 5'-direction to yield nucleoside 5'-phosphates.</text>
        <dbReference type="EC" id="3.1.11.6"/>
    </reaction>
</comment>
<dbReference type="HOGENOM" id="CLU_2290378_0_0_0"/>
<dbReference type="KEGG" id="ttr:Tter_1663"/>
<sequence>MSTDRDTSQLNFEEAYSRLEELIHKLDAGGLTLEDALACYEEAYALVSRCNSILQQAELRLRQIEEEAAEYAATDDLISKTESYSEDEEDSDLSWNYDYRR</sequence>
<protein>
    <recommendedName>
        <fullName evidence="6">Exodeoxyribonuclease 7 small subunit</fullName>
        <ecNumber evidence="6">3.1.11.6</ecNumber>
    </recommendedName>
    <alternativeName>
        <fullName evidence="6">Exodeoxyribonuclease VII small subunit</fullName>
        <shortName evidence="6">Exonuclease VII small subunit</shortName>
    </alternativeName>
</protein>
<dbReference type="EC" id="3.1.11.6" evidence="6"/>
<keyword evidence="5 6" id="KW-0269">Exonuclease</keyword>
<evidence type="ECO:0000256" key="6">
    <source>
        <dbReference type="HAMAP-Rule" id="MF_00337"/>
    </source>
</evidence>
<feature type="region of interest" description="Disordered" evidence="8">
    <location>
        <begin position="75"/>
        <end position="101"/>
    </location>
</feature>
<organism evidence="9 10">
    <name type="scientific">Thermobaculum terrenum (strain ATCC BAA-798 / CCMEE 7001 / YNP1)</name>
    <dbReference type="NCBI Taxonomy" id="525904"/>
    <lineage>
        <taxon>Bacteria</taxon>
        <taxon>Bacillati</taxon>
        <taxon>Chloroflexota</taxon>
        <taxon>Chloroflexia</taxon>
        <taxon>Candidatus Thermobaculales</taxon>
        <taxon>Candidatus Thermobaculaceae</taxon>
        <taxon>Thermobaculum</taxon>
    </lineage>
</organism>
<dbReference type="Proteomes" id="UP000000323">
    <property type="component" value="Chromosome 1"/>
</dbReference>
<dbReference type="STRING" id="525904.Tter_1663"/>
<accession>D1CCQ4</accession>
<evidence type="ECO:0000256" key="8">
    <source>
        <dbReference type="SAM" id="MobiDB-lite"/>
    </source>
</evidence>
<dbReference type="EMBL" id="CP001825">
    <property type="protein sequence ID" value="ACZ42569.1"/>
    <property type="molecule type" value="Genomic_DNA"/>
</dbReference>
<dbReference type="Gene3D" id="1.10.287.1040">
    <property type="entry name" value="Exonuclease VII, small subunit"/>
    <property type="match status" value="1"/>
</dbReference>
<dbReference type="GO" id="GO:0006308">
    <property type="term" value="P:DNA catabolic process"/>
    <property type="evidence" value="ECO:0007669"/>
    <property type="project" value="UniProtKB-UniRule"/>
</dbReference>
<evidence type="ECO:0000256" key="2">
    <source>
        <dbReference type="ARBA" id="ARBA00022490"/>
    </source>
</evidence>
<comment type="function">
    <text evidence="6">Bidirectionally degrades single-stranded DNA into large acid-insoluble oligonucleotides, which are then degraded further into small acid-soluble oligonucleotides.</text>
</comment>
<keyword evidence="10" id="KW-1185">Reference proteome</keyword>
<keyword evidence="7" id="KW-0175">Coiled coil</keyword>
<evidence type="ECO:0000256" key="1">
    <source>
        <dbReference type="ARBA" id="ARBA00009998"/>
    </source>
</evidence>
<dbReference type="Pfam" id="PF02609">
    <property type="entry name" value="Exonuc_VII_S"/>
    <property type="match status" value="1"/>
</dbReference>
<dbReference type="HAMAP" id="MF_00337">
    <property type="entry name" value="Exonuc_7_S"/>
    <property type="match status" value="1"/>
</dbReference>
<evidence type="ECO:0000313" key="9">
    <source>
        <dbReference type="EMBL" id="ACZ42569.1"/>
    </source>
</evidence>
<evidence type="ECO:0000256" key="3">
    <source>
        <dbReference type="ARBA" id="ARBA00022722"/>
    </source>
</evidence>
<reference evidence="10" key="1">
    <citation type="journal article" date="2010" name="Stand. Genomic Sci.">
        <title>Complete genome sequence of 'Thermobaculum terrenum' type strain (YNP1).</title>
        <authorList>
            <person name="Kiss H."/>
            <person name="Cleland D."/>
            <person name="Lapidus A."/>
            <person name="Lucas S."/>
            <person name="Glavina Del Rio T."/>
            <person name="Nolan M."/>
            <person name="Tice H."/>
            <person name="Han C."/>
            <person name="Goodwin L."/>
            <person name="Pitluck S."/>
            <person name="Liolios K."/>
            <person name="Ivanova N."/>
            <person name="Mavromatis K."/>
            <person name="Ovchinnikova G."/>
            <person name="Pati A."/>
            <person name="Chen A."/>
            <person name="Palaniappan K."/>
            <person name="Land M."/>
            <person name="Hauser L."/>
            <person name="Chang Y."/>
            <person name="Jeffries C."/>
            <person name="Lu M."/>
            <person name="Brettin T."/>
            <person name="Detter J."/>
            <person name="Goker M."/>
            <person name="Tindall B."/>
            <person name="Beck B."/>
            <person name="McDermott T."/>
            <person name="Woyke T."/>
            <person name="Bristow J."/>
            <person name="Eisen J."/>
            <person name="Markowitz V."/>
            <person name="Hugenholtz P."/>
            <person name="Kyrpides N."/>
            <person name="Klenk H."/>
            <person name="Cheng J."/>
        </authorList>
    </citation>
    <scope>NUCLEOTIDE SEQUENCE [LARGE SCALE GENOMIC DNA]</scope>
    <source>
        <strain evidence="10">ATCC BAA-798 / YNP1</strain>
    </source>
</reference>
<keyword evidence="3 6" id="KW-0540">Nuclease</keyword>
<dbReference type="RefSeq" id="WP_012875603.1">
    <property type="nucleotide sequence ID" value="NC_013525.1"/>
</dbReference>
<evidence type="ECO:0000256" key="7">
    <source>
        <dbReference type="SAM" id="Coils"/>
    </source>
</evidence>
<comment type="similarity">
    <text evidence="1 6">Belongs to the XseB family.</text>
</comment>
<evidence type="ECO:0000256" key="4">
    <source>
        <dbReference type="ARBA" id="ARBA00022801"/>
    </source>
</evidence>
<gene>
    <name evidence="6" type="primary">xseB</name>
    <name evidence="9" type="ordered locus">Tter_1663</name>
</gene>
<comment type="subcellular location">
    <subcellularLocation>
        <location evidence="6">Cytoplasm</location>
    </subcellularLocation>
</comment>
<evidence type="ECO:0000313" key="10">
    <source>
        <dbReference type="Proteomes" id="UP000000323"/>
    </source>
</evidence>
<dbReference type="NCBIfam" id="TIGR01280">
    <property type="entry name" value="xseB"/>
    <property type="match status" value="1"/>
</dbReference>
<dbReference type="AlphaFoldDB" id="D1CCQ4"/>
<dbReference type="InterPro" id="IPR037004">
    <property type="entry name" value="Exonuc_VII_ssu_sf"/>
</dbReference>
<dbReference type="GO" id="GO:0009318">
    <property type="term" value="C:exodeoxyribonuclease VII complex"/>
    <property type="evidence" value="ECO:0007669"/>
    <property type="project" value="UniProtKB-UniRule"/>
</dbReference>
<keyword evidence="2 6" id="KW-0963">Cytoplasm</keyword>
<dbReference type="PANTHER" id="PTHR34137">
    <property type="entry name" value="EXODEOXYRIBONUCLEASE 7 SMALL SUBUNIT"/>
    <property type="match status" value="1"/>
</dbReference>
<dbReference type="PANTHER" id="PTHR34137:SF1">
    <property type="entry name" value="EXODEOXYRIBONUCLEASE 7 SMALL SUBUNIT"/>
    <property type="match status" value="1"/>
</dbReference>
<feature type="coiled-coil region" evidence="7">
    <location>
        <begin position="47"/>
        <end position="74"/>
    </location>
</feature>
<dbReference type="InterPro" id="IPR003761">
    <property type="entry name" value="Exonuc_VII_S"/>
</dbReference>
<keyword evidence="4 6" id="KW-0378">Hydrolase</keyword>
<comment type="subunit">
    <text evidence="6">Heterooligomer composed of large and small subunits.</text>
</comment>
<name>D1CCQ4_THET1</name>
<dbReference type="OrthoDB" id="9801128at2"/>
<proteinExistence type="inferred from homology"/>
<dbReference type="GO" id="GO:0005829">
    <property type="term" value="C:cytosol"/>
    <property type="evidence" value="ECO:0007669"/>
    <property type="project" value="TreeGrafter"/>
</dbReference>
<dbReference type="GO" id="GO:0008855">
    <property type="term" value="F:exodeoxyribonuclease VII activity"/>
    <property type="evidence" value="ECO:0007669"/>
    <property type="project" value="UniProtKB-UniRule"/>
</dbReference>
<dbReference type="eggNOG" id="COG1722">
    <property type="taxonomic scope" value="Bacteria"/>
</dbReference>
<evidence type="ECO:0000256" key="5">
    <source>
        <dbReference type="ARBA" id="ARBA00022839"/>
    </source>
</evidence>